<feature type="compositionally biased region" description="Acidic residues" evidence="15">
    <location>
        <begin position="826"/>
        <end position="836"/>
    </location>
</feature>
<dbReference type="InterPro" id="IPR038726">
    <property type="entry name" value="PDDEXK_AddAB-type"/>
</dbReference>
<dbReference type="InterPro" id="IPR014016">
    <property type="entry name" value="UvrD-like_ATP-bd"/>
</dbReference>
<dbReference type="EMBL" id="JAUHQA010000001">
    <property type="protein sequence ID" value="MDN4480981.1"/>
    <property type="molecule type" value="Genomic_DNA"/>
</dbReference>
<dbReference type="PANTHER" id="PTHR11070:SF55">
    <property type="entry name" value="DNA 3'-5' HELICASE"/>
    <property type="match status" value="1"/>
</dbReference>
<dbReference type="InterPro" id="IPR027417">
    <property type="entry name" value="P-loop_NTPase"/>
</dbReference>
<keyword evidence="3" id="KW-0227">DNA damage</keyword>
<dbReference type="CDD" id="cd17932">
    <property type="entry name" value="DEXQc_UvrD"/>
    <property type="match status" value="1"/>
</dbReference>
<keyword evidence="9" id="KW-0234">DNA repair</keyword>
<feature type="binding site" evidence="14">
    <location>
        <begin position="46"/>
        <end position="53"/>
    </location>
    <ligand>
        <name>ATP</name>
        <dbReference type="ChEBI" id="CHEBI:30616"/>
    </ligand>
</feature>
<evidence type="ECO:0000256" key="11">
    <source>
        <dbReference type="ARBA" id="ARBA00034617"/>
    </source>
</evidence>
<evidence type="ECO:0000256" key="13">
    <source>
        <dbReference type="ARBA" id="ARBA00048988"/>
    </source>
</evidence>
<protein>
    <recommendedName>
        <fullName evidence="12">DNA 3'-5' helicase</fullName>
        <ecNumber evidence="12">5.6.2.4</ecNumber>
    </recommendedName>
</protein>
<proteinExistence type="predicted"/>
<evidence type="ECO:0000256" key="4">
    <source>
        <dbReference type="ARBA" id="ARBA00022801"/>
    </source>
</evidence>
<name>A0ABT8GI98_9MICO</name>
<sequence length="1096" mass="119032">MTDDGIVKGQGRRVEALAELIAPGRPPTAEQAAIIGAGTEPMLVVAGAGSGKTETLSMRIVYLLDHAQELFGTDIAPDEILCLTFTRKAAAEIAERADERISRVWDAVETGPDGRERRRRDPERPAPTVATYNAYAAALASEHGLRVGVDPDSTVVTDAALWQLAARALEEWTAALETDAAPGTVRGSLPRLAAQMREHGVSPAAMREWLADTLSFVEGLPKKVGDGIPGTMTATLAGRIGKLRTLLGMTDLVEDFQRRKHEGALLDFSDQVAVAVDLAGLPAVQQIERSRYRAVLLDEFQDTSPAQLRLFGEMFGAEHPVMAVGDPNQAIYGFRGASAAALEDFVTLFGGPECVRQASLSVSWRNEGAILDVANASAEPLREATSVPVERLVSRAALQGRPEPTRDAPGVEAHMAATEEDEATVVVDYLLARREALGHGRPWRGSDGAFVTDGAGRATPRIVEAAVLCRRRATIPLVVDELERRGVDYEVVGLGGLLDTPDVADLVALLEVAHDPSRGDALMRLLTSERVNLGPRDLMALRDRAEVIAGGRAEREGAPSIVDALEDLPPVGWVSYEDRALTSEARSRLERLRRAIRQLREHTYLPLTELIAFAERVWCLDIEAEVARPDGRVRRNVDAFLDAARTFAQGAEHATLGSFLHWLDAARSEERGLDAPVKDPEPGAVQVLTVHSAKGLEWDVVAVPGATDGRFPMFMHFHGKHEDGAWLSGDPEVPWALRMDARSLPDWHVHRAVDHASLGDTITNFRTAAGLHRLDEERRLFYVALTRARSHVLVSGSWYAGGRTVRRPSPFVTELVDAGLLSDADWAPEPEDDAEPPEPPLHVGAWPRPDSPARARRRSLAAAVRRGAPDGVEPAHLPLAAEIAAMLDERERRMSGPPEVPLPAHLSASALVAMRRDRDAFAIQLRRPVPQEPSLAAQRGSALHAWIETQYGHVPLLAPEDLDPDGDVSADVAGLRATFAASEWASRQPSDVEVDVEVPLAGVTIRSRIDAVFPAGGGLDRVTVVDWKSGRPPRDPDERAAREVQLAVYRLAWSEWKGIALDEVDAAFYYVADDVTVKPRALLSREEIIALISGDE</sequence>
<dbReference type="InterPro" id="IPR000212">
    <property type="entry name" value="DNA_helicase_UvrD/REP"/>
</dbReference>
<keyword evidence="6" id="KW-0269">Exonuclease</keyword>
<feature type="region of interest" description="Disordered" evidence="15">
    <location>
        <begin position="824"/>
        <end position="856"/>
    </location>
</feature>
<feature type="domain" description="UvrD-like helicase ATP-binding" evidence="16">
    <location>
        <begin position="25"/>
        <end position="367"/>
    </location>
</feature>
<dbReference type="InterPro" id="IPR011604">
    <property type="entry name" value="PDDEXK-like_dom_sf"/>
</dbReference>
<keyword evidence="1" id="KW-0540">Nuclease</keyword>
<dbReference type="PROSITE" id="PS51198">
    <property type="entry name" value="UVRD_HELICASE_ATP_BIND"/>
    <property type="match status" value="1"/>
</dbReference>
<evidence type="ECO:0000256" key="5">
    <source>
        <dbReference type="ARBA" id="ARBA00022806"/>
    </source>
</evidence>
<dbReference type="Pfam" id="PF00580">
    <property type="entry name" value="UvrD-helicase"/>
    <property type="match status" value="1"/>
</dbReference>
<dbReference type="RefSeq" id="WP_301142468.1">
    <property type="nucleotide sequence ID" value="NZ_JAUHQA010000001.1"/>
</dbReference>
<dbReference type="PANTHER" id="PTHR11070">
    <property type="entry name" value="UVRD / RECB / PCRA DNA HELICASE FAMILY MEMBER"/>
    <property type="match status" value="1"/>
</dbReference>
<dbReference type="Gene3D" id="3.40.50.300">
    <property type="entry name" value="P-loop containing nucleotide triphosphate hydrolases"/>
    <property type="match status" value="3"/>
</dbReference>
<dbReference type="PROSITE" id="PS51217">
    <property type="entry name" value="UVRD_HELICASE_CTER"/>
    <property type="match status" value="1"/>
</dbReference>
<evidence type="ECO:0000259" key="17">
    <source>
        <dbReference type="PROSITE" id="PS51217"/>
    </source>
</evidence>
<dbReference type="Proteomes" id="UP001172708">
    <property type="component" value="Unassembled WGS sequence"/>
</dbReference>
<comment type="catalytic activity">
    <reaction evidence="11">
        <text>Couples ATP hydrolysis with the unwinding of duplex DNA by translocating in the 3'-5' direction.</text>
        <dbReference type="EC" id="5.6.2.4"/>
    </reaction>
</comment>
<dbReference type="GO" id="GO:0016787">
    <property type="term" value="F:hydrolase activity"/>
    <property type="evidence" value="ECO:0007669"/>
    <property type="project" value="UniProtKB-KW"/>
</dbReference>
<dbReference type="Gene3D" id="3.90.320.10">
    <property type="match status" value="1"/>
</dbReference>
<evidence type="ECO:0000256" key="15">
    <source>
        <dbReference type="SAM" id="MobiDB-lite"/>
    </source>
</evidence>
<keyword evidence="5 14" id="KW-0347">Helicase</keyword>
<evidence type="ECO:0000256" key="3">
    <source>
        <dbReference type="ARBA" id="ARBA00022763"/>
    </source>
</evidence>
<comment type="caution">
    <text evidence="18">The sequence shown here is derived from an EMBL/GenBank/DDBJ whole genome shotgun (WGS) entry which is preliminary data.</text>
</comment>
<keyword evidence="19" id="KW-1185">Reference proteome</keyword>
<dbReference type="EC" id="5.6.2.4" evidence="12"/>
<comment type="catalytic activity">
    <reaction evidence="13">
        <text>ATP + H2O = ADP + phosphate + H(+)</text>
        <dbReference type="Rhea" id="RHEA:13065"/>
        <dbReference type="ChEBI" id="CHEBI:15377"/>
        <dbReference type="ChEBI" id="CHEBI:15378"/>
        <dbReference type="ChEBI" id="CHEBI:30616"/>
        <dbReference type="ChEBI" id="CHEBI:43474"/>
        <dbReference type="ChEBI" id="CHEBI:456216"/>
        <dbReference type="EC" id="5.6.2.4"/>
    </reaction>
</comment>
<evidence type="ECO:0000256" key="10">
    <source>
        <dbReference type="ARBA" id="ARBA00023235"/>
    </source>
</evidence>
<evidence type="ECO:0000256" key="12">
    <source>
        <dbReference type="ARBA" id="ARBA00034808"/>
    </source>
</evidence>
<evidence type="ECO:0000256" key="9">
    <source>
        <dbReference type="ARBA" id="ARBA00023204"/>
    </source>
</evidence>
<dbReference type="InterPro" id="IPR014017">
    <property type="entry name" value="DNA_helicase_UvrD-like_C"/>
</dbReference>
<feature type="domain" description="UvrD-like helicase C-terminal" evidence="17">
    <location>
        <begin position="379"/>
        <end position="695"/>
    </location>
</feature>
<evidence type="ECO:0000313" key="19">
    <source>
        <dbReference type="Proteomes" id="UP001172708"/>
    </source>
</evidence>
<keyword evidence="4 14" id="KW-0378">Hydrolase</keyword>
<evidence type="ECO:0000259" key="16">
    <source>
        <dbReference type="PROSITE" id="PS51198"/>
    </source>
</evidence>
<evidence type="ECO:0000256" key="1">
    <source>
        <dbReference type="ARBA" id="ARBA00022722"/>
    </source>
</evidence>
<keyword evidence="7 14" id="KW-0067">ATP-binding</keyword>
<dbReference type="GO" id="GO:0004386">
    <property type="term" value="F:helicase activity"/>
    <property type="evidence" value="ECO:0007669"/>
    <property type="project" value="UniProtKB-KW"/>
</dbReference>
<keyword evidence="2 14" id="KW-0547">Nucleotide-binding</keyword>
<evidence type="ECO:0000256" key="6">
    <source>
        <dbReference type="ARBA" id="ARBA00022839"/>
    </source>
</evidence>
<dbReference type="SUPFAM" id="SSF52540">
    <property type="entry name" value="P-loop containing nucleoside triphosphate hydrolases"/>
    <property type="match status" value="1"/>
</dbReference>
<gene>
    <name evidence="18" type="ORF">QQX02_08615</name>
</gene>
<organism evidence="18 19">
    <name type="scientific">Demequina muriae</name>
    <dbReference type="NCBI Taxonomy" id="3051664"/>
    <lineage>
        <taxon>Bacteria</taxon>
        <taxon>Bacillati</taxon>
        <taxon>Actinomycetota</taxon>
        <taxon>Actinomycetes</taxon>
        <taxon>Micrococcales</taxon>
        <taxon>Demequinaceae</taxon>
        <taxon>Demequina</taxon>
    </lineage>
</organism>
<dbReference type="Pfam" id="PF13361">
    <property type="entry name" value="UvrD_C"/>
    <property type="match status" value="1"/>
</dbReference>
<keyword evidence="10" id="KW-0413">Isomerase</keyword>
<evidence type="ECO:0000256" key="7">
    <source>
        <dbReference type="ARBA" id="ARBA00022840"/>
    </source>
</evidence>
<keyword evidence="8" id="KW-0238">DNA-binding</keyword>
<evidence type="ECO:0000256" key="14">
    <source>
        <dbReference type="PROSITE-ProRule" id="PRU00560"/>
    </source>
</evidence>
<reference evidence="18" key="1">
    <citation type="submission" date="2023-06" db="EMBL/GenBank/DDBJ databases">
        <title>Egi l300058.</title>
        <authorList>
            <person name="Gao L."/>
            <person name="Fang B.-Z."/>
            <person name="Li W.-J."/>
        </authorList>
    </citation>
    <scope>NUCLEOTIDE SEQUENCE</scope>
    <source>
        <strain evidence="18">EGI L300058</strain>
    </source>
</reference>
<evidence type="ECO:0000256" key="2">
    <source>
        <dbReference type="ARBA" id="ARBA00022741"/>
    </source>
</evidence>
<dbReference type="Pfam" id="PF12705">
    <property type="entry name" value="PDDEXK_1"/>
    <property type="match status" value="1"/>
</dbReference>
<evidence type="ECO:0000256" key="8">
    <source>
        <dbReference type="ARBA" id="ARBA00023125"/>
    </source>
</evidence>
<evidence type="ECO:0000313" key="18">
    <source>
        <dbReference type="EMBL" id="MDN4480981.1"/>
    </source>
</evidence>
<dbReference type="Gene3D" id="1.10.486.10">
    <property type="entry name" value="PCRA, domain 4"/>
    <property type="match status" value="1"/>
</dbReference>
<accession>A0ABT8GI98</accession>